<reference evidence="3 4" key="1">
    <citation type="journal article" date="2005" name="Nature">
        <title>The genome of the social amoeba Dictyostelium discoideum.</title>
        <authorList>
            <consortium name="The Dictyostelium discoideum Sequencing Consortium"/>
            <person name="Eichinger L."/>
            <person name="Pachebat J.A."/>
            <person name="Glockner G."/>
            <person name="Rajandream M.A."/>
            <person name="Sucgang R."/>
            <person name="Berriman M."/>
            <person name="Song J."/>
            <person name="Olsen R."/>
            <person name="Szafranski K."/>
            <person name="Xu Q."/>
            <person name="Tunggal B."/>
            <person name="Kummerfeld S."/>
            <person name="Madera M."/>
            <person name="Konfortov B.A."/>
            <person name="Rivero F."/>
            <person name="Bankier A.T."/>
            <person name="Lehmann R."/>
            <person name="Hamlin N."/>
            <person name="Davies R."/>
            <person name="Gaudet P."/>
            <person name="Fey P."/>
            <person name="Pilcher K."/>
            <person name="Chen G."/>
            <person name="Saunders D."/>
            <person name="Sodergren E."/>
            <person name="Davis P."/>
            <person name="Kerhornou A."/>
            <person name="Nie X."/>
            <person name="Hall N."/>
            <person name="Anjard C."/>
            <person name="Hemphill L."/>
            <person name="Bason N."/>
            <person name="Farbrother P."/>
            <person name="Desany B."/>
            <person name="Just E."/>
            <person name="Morio T."/>
            <person name="Rost R."/>
            <person name="Churcher C."/>
            <person name="Cooper J."/>
            <person name="Haydock S."/>
            <person name="van Driessche N."/>
            <person name="Cronin A."/>
            <person name="Goodhead I."/>
            <person name="Muzny D."/>
            <person name="Mourier T."/>
            <person name="Pain A."/>
            <person name="Lu M."/>
            <person name="Harper D."/>
            <person name="Lindsay R."/>
            <person name="Hauser H."/>
            <person name="James K."/>
            <person name="Quiles M."/>
            <person name="Madan Babu M."/>
            <person name="Saito T."/>
            <person name="Buchrieser C."/>
            <person name="Wardroper A."/>
            <person name="Felder M."/>
            <person name="Thangavelu M."/>
            <person name="Johnson D."/>
            <person name="Knights A."/>
            <person name="Loulseged H."/>
            <person name="Mungall K."/>
            <person name="Oliver K."/>
            <person name="Price C."/>
            <person name="Quail M.A."/>
            <person name="Urushihara H."/>
            <person name="Hernandez J."/>
            <person name="Rabbinowitsch E."/>
            <person name="Steffen D."/>
            <person name="Sanders M."/>
            <person name="Ma J."/>
            <person name="Kohara Y."/>
            <person name="Sharp S."/>
            <person name="Simmonds M."/>
            <person name="Spiegler S."/>
            <person name="Tivey A."/>
            <person name="Sugano S."/>
            <person name="White B."/>
            <person name="Walker D."/>
            <person name="Woodward J."/>
            <person name="Winckler T."/>
            <person name="Tanaka Y."/>
            <person name="Shaulsky G."/>
            <person name="Schleicher M."/>
            <person name="Weinstock G."/>
            <person name="Rosenthal A."/>
            <person name="Cox E.C."/>
            <person name="Chisholm R.L."/>
            <person name="Gibbs R."/>
            <person name="Loomis W.F."/>
            <person name="Platzer M."/>
            <person name="Kay R.R."/>
            <person name="Williams J."/>
            <person name="Dear P.H."/>
            <person name="Noegel A.A."/>
            <person name="Barrell B."/>
            <person name="Kuspa A."/>
        </authorList>
    </citation>
    <scope>NUCLEOTIDE SEQUENCE [LARGE SCALE GENOMIC DNA]</scope>
    <source>
        <strain evidence="3 4">AX4</strain>
    </source>
</reference>
<dbReference type="GeneID" id="8616800"/>
<sequence length="288" mass="34057">MINNISRNLLKRGLLQYSNKFNISTIRNLNSNSNLFKTNNFNNCLIKSFSTIKPENETNAATTTEDININKDEIINSDYDKEILKYIPNPKYLAKEQMRKEKSWYLALLGFYSKDTISLHNSYRIYEEIAKQSSDIEFYKQSNLPVNVRSWFTISVLHIWIVFVRLRKDLKLSKQLQIDLYDRFWEDLEKKIAIAGIKKRFIPKYLKDFYTTYLGTLISYDEGLFDDTVLCNALWRNFYAMSPDVTPQQLLDMVKFIRVQLNHIDNLPDVIERGEISFHSINDVKKLK</sequence>
<dbReference type="PANTHER" id="PTHR12184">
    <property type="entry name" value="UBIQUINOL-CYTOCHROME C REDUCTASE COMPLEX ASSEMBLY FACTOR 1 FAMILY MEMBER"/>
    <property type="match status" value="1"/>
</dbReference>
<evidence type="ECO:0000256" key="1">
    <source>
        <dbReference type="ARBA" id="ARBA00006407"/>
    </source>
</evidence>
<keyword evidence="4" id="KW-1185">Reference proteome</keyword>
<dbReference type="VEuPathDB" id="AmoebaDB:DDB_G0269302"/>
<dbReference type="KEGG" id="ddi:DDB_G0269302"/>
<name>Q55EC5_DICDI</name>
<dbReference type="AlphaFoldDB" id="Q55EC5"/>
<evidence type="ECO:0000313" key="4">
    <source>
        <dbReference type="Proteomes" id="UP000002195"/>
    </source>
</evidence>
<dbReference type="PhylomeDB" id="Q55EC5"/>
<feature type="domain" description="Ubiquinol-cytochrome c chaperone" evidence="2">
    <location>
        <begin position="141"/>
        <end position="269"/>
    </location>
</feature>
<comment type="similarity">
    <text evidence="1">Belongs to the CBP3 family.</text>
</comment>
<dbReference type="Pfam" id="PF03981">
    <property type="entry name" value="Ubiq_cyt_C_chap"/>
    <property type="match status" value="1"/>
</dbReference>
<dbReference type="EMBL" id="AAFI02000005">
    <property type="protein sequence ID" value="EAL72001.1"/>
    <property type="molecule type" value="Genomic_DNA"/>
</dbReference>
<dbReference type="dictyBase" id="DDB_G0269302"/>
<dbReference type="PaxDb" id="44689-DDB0190159"/>
<dbReference type="PRO" id="PR:Q55EC5"/>
<dbReference type="InterPro" id="IPR007129">
    <property type="entry name" value="Ubiqinol_cyt_c_chaperone_CPB3"/>
</dbReference>
<dbReference type="OMA" id="LHIWIVF"/>
<gene>
    <name evidence="3" type="ORF">DDB_G0269302</name>
</gene>
<dbReference type="HOGENOM" id="CLU_967840_0_0_1"/>
<dbReference type="GO" id="GO:0005739">
    <property type="term" value="C:mitochondrion"/>
    <property type="evidence" value="ECO:0000318"/>
    <property type="project" value="GO_Central"/>
</dbReference>
<comment type="caution">
    <text evidence="3">The sequence shown here is derived from an EMBL/GenBank/DDBJ whole genome shotgun (WGS) entry which is preliminary data.</text>
</comment>
<evidence type="ECO:0000313" key="3">
    <source>
        <dbReference type="EMBL" id="EAL72001.1"/>
    </source>
</evidence>
<dbReference type="PANTHER" id="PTHR12184:SF1">
    <property type="entry name" value="UBIQUINOL-CYTOCHROME-C REDUCTASE COMPLEX ASSEMBLY FACTOR 1"/>
    <property type="match status" value="1"/>
</dbReference>
<protein>
    <recommendedName>
        <fullName evidence="2">Ubiquinol-cytochrome c chaperone domain-containing protein</fullName>
    </recommendedName>
</protein>
<accession>Q55EC5</accession>
<dbReference type="InParanoid" id="Q55EC5"/>
<dbReference type="STRING" id="44689.Q55EC5"/>
<dbReference type="eggNOG" id="KOG2873">
    <property type="taxonomic scope" value="Eukaryota"/>
</dbReference>
<dbReference type="InterPro" id="IPR021150">
    <property type="entry name" value="Ubiq_cyt_c_chap"/>
</dbReference>
<dbReference type="FunCoup" id="Q55EC5">
    <property type="interactions" value="206"/>
</dbReference>
<dbReference type="GO" id="GO:0034551">
    <property type="term" value="P:mitochondrial respiratory chain complex III assembly"/>
    <property type="evidence" value="ECO:0000318"/>
    <property type="project" value="GO_Central"/>
</dbReference>
<evidence type="ECO:0000259" key="2">
    <source>
        <dbReference type="Pfam" id="PF03981"/>
    </source>
</evidence>
<organism evidence="3 4">
    <name type="scientific">Dictyostelium discoideum</name>
    <name type="common">Social amoeba</name>
    <dbReference type="NCBI Taxonomy" id="44689"/>
    <lineage>
        <taxon>Eukaryota</taxon>
        <taxon>Amoebozoa</taxon>
        <taxon>Evosea</taxon>
        <taxon>Eumycetozoa</taxon>
        <taxon>Dictyostelia</taxon>
        <taxon>Dictyosteliales</taxon>
        <taxon>Dictyosteliaceae</taxon>
        <taxon>Dictyostelium</taxon>
    </lineage>
</organism>
<dbReference type="SMR" id="Q55EC5"/>
<dbReference type="Proteomes" id="UP000002195">
    <property type="component" value="Unassembled WGS sequence"/>
</dbReference>
<proteinExistence type="inferred from homology"/>
<dbReference type="RefSeq" id="XP_645856.1">
    <property type="nucleotide sequence ID" value="XM_640764.1"/>
</dbReference>